<dbReference type="PATRIC" id="fig|81035.3.peg.4772"/>
<comment type="caution">
    <text evidence="1">The sequence shown here is derived from an EMBL/GenBank/DDBJ whole genome shotgun (WGS) entry which is preliminary data.</text>
</comment>
<proteinExistence type="predicted"/>
<dbReference type="AlphaFoldDB" id="A0A0N0XAY8"/>
<sequence>MTTLSSKCTGSFIVDSVHKEYRAMSVVQVQVDDNQQQVR</sequence>
<protein>
    <submittedName>
        <fullName evidence="1">Uncharacterized protein</fullName>
    </submittedName>
</protein>
<name>A0A0N0XAY8_PSESX</name>
<accession>A0A0N0XAY8</accession>
<evidence type="ECO:0000313" key="2">
    <source>
        <dbReference type="Proteomes" id="UP000037891"/>
    </source>
</evidence>
<reference evidence="1 2" key="1">
    <citation type="submission" date="2015-07" db="EMBL/GenBank/DDBJ databases">
        <authorList>
            <person name="Noorani M."/>
        </authorList>
    </citation>
    <scope>NUCLEOTIDE SEQUENCE [LARGE SCALE GENOMIC DNA]</scope>
    <source>
        <strain evidence="1 2">0788_9</strain>
    </source>
</reference>
<evidence type="ECO:0000313" key="1">
    <source>
        <dbReference type="EMBL" id="KPC28613.1"/>
    </source>
</evidence>
<organism evidence="1 2">
    <name type="scientific">Pseudomonas syringae pv. cilantro</name>
    <dbReference type="NCBI Taxonomy" id="81035"/>
    <lineage>
        <taxon>Bacteria</taxon>
        <taxon>Pseudomonadati</taxon>
        <taxon>Pseudomonadota</taxon>
        <taxon>Gammaproteobacteria</taxon>
        <taxon>Pseudomonadales</taxon>
        <taxon>Pseudomonadaceae</taxon>
        <taxon>Pseudomonas</taxon>
        <taxon>Pseudomonas syringae</taxon>
    </lineage>
</organism>
<reference evidence="1 2" key="2">
    <citation type="submission" date="2015-10" db="EMBL/GenBank/DDBJ databases">
        <title>Comparative genomics and high-throughput reverse genetic screens identify a new phytobacterial MAMP and an Arabidopsis receptor required for immune elicitation.</title>
        <authorList>
            <person name="Mott G.A."/>
            <person name="Thakur S."/>
            <person name="Wang P.W."/>
            <person name="Desveaux D."/>
            <person name="Guttman D.S."/>
        </authorList>
    </citation>
    <scope>NUCLEOTIDE SEQUENCE [LARGE SCALE GENOMIC DNA]</scope>
    <source>
        <strain evidence="1 2">0788_9</strain>
    </source>
</reference>
<gene>
    <name evidence="1" type="ORF">ABJ99_4468</name>
</gene>
<dbReference type="EMBL" id="LGLN01000064">
    <property type="protein sequence ID" value="KPC28613.1"/>
    <property type="molecule type" value="Genomic_DNA"/>
</dbReference>
<dbReference type="Proteomes" id="UP000037891">
    <property type="component" value="Unassembled WGS sequence"/>
</dbReference>